<evidence type="ECO:0000256" key="6">
    <source>
        <dbReference type="ARBA" id="ARBA00022692"/>
    </source>
</evidence>
<sequence length="461" mass="50137">MRRLFLFALLGVSIVALLLSDIPFGLYLYQVERDRLITQLQRDAFILGGRAEDALEDSNTTGLDTTRDLAIAYRDEGGARVVIVNTAGTAVVTNDPTDSREGLNYGTRPEIAEALTGRVATGQRYSDTLQIELVYVAVPIYSGDSVVGAVRLTFNEQAIDDAVTRSLWGVYLVAFITLVFAIGLAFVISRVLSRNLVHLGDIATRLSHGDLSARADEPDGPKEVKELAQNVNQMATRLETLVQEQKSFAADASHQLRTPLTALQLRIERVREGLPDNPELGERFDEIDGELSRMRRLIEGLLALGRSSVEDVTRAPQDIGAIVRERVEHWRSLAEESDVSIQVASPESAIVWAVPTATEQIIDNYIDNALSVMPDGGELHIDVAVSDGETEVRVRDTGPGISAEDAERAFDRFWRGGATHEGTGLGLAVVKQLALSSGARVSLEPHPEGGTVARATFSRTA</sequence>
<keyword evidence="6 12" id="KW-0812">Transmembrane</keyword>
<dbReference type="InterPro" id="IPR003594">
    <property type="entry name" value="HATPase_dom"/>
</dbReference>
<dbReference type="PANTHER" id="PTHR45436">
    <property type="entry name" value="SENSOR HISTIDINE KINASE YKOH"/>
    <property type="match status" value="1"/>
</dbReference>
<protein>
    <recommendedName>
        <fullName evidence="3">histidine kinase</fullName>
        <ecNumber evidence="3">2.7.13.3</ecNumber>
    </recommendedName>
</protein>
<evidence type="ECO:0000259" key="13">
    <source>
        <dbReference type="PROSITE" id="PS50109"/>
    </source>
</evidence>
<dbReference type="SUPFAM" id="SSF47384">
    <property type="entry name" value="Homodimeric domain of signal transducing histidine kinase"/>
    <property type="match status" value="1"/>
</dbReference>
<feature type="domain" description="Histidine kinase" evidence="13">
    <location>
        <begin position="251"/>
        <end position="461"/>
    </location>
</feature>
<dbReference type="SUPFAM" id="SSF158472">
    <property type="entry name" value="HAMP domain-like"/>
    <property type="match status" value="1"/>
</dbReference>
<dbReference type="CDD" id="cd00082">
    <property type="entry name" value="HisKA"/>
    <property type="match status" value="1"/>
</dbReference>
<reference evidence="15 16" key="1">
    <citation type="submission" date="2018-02" db="EMBL/GenBank/DDBJ databases">
        <title>Complete genome of the streamlined marine actinobacterium Pontimonas salivibrio CL-TW6 adapted to coastal planktonic lifestype.</title>
        <authorList>
            <person name="Cho B.C."/>
            <person name="Hardies S.C."/>
            <person name="Jang G.I."/>
            <person name="Hwang C.Y."/>
        </authorList>
    </citation>
    <scope>NUCLEOTIDE SEQUENCE [LARGE SCALE GENOMIC DNA]</scope>
    <source>
        <strain evidence="15 16">CL-TW6</strain>
    </source>
</reference>
<dbReference type="EC" id="2.7.13.3" evidence="3"/>
<dbReference type="InterPro" id="IPR036890">
    <property type="entry name" value="HATPase_C_sf"/>
</dbReference>
<keyword evidence="7 15" id="KW-0418">Kinase</keyword>
<evidence type="ECO:0000256" key="7">
    <source>
        <dbReference type="ARBA" id="ARBA00022777"/>
    </source>
</evidence>
<dbReference type="CDD" id="cd06225">
    <property type="entry name" value="HAMP"/>
    <property type="match status" value="1"/>
</dbReference>
<comment type="catalytic activity">
    <reaction evidence="1">
        <text>ATP + protein L-histidine = ADP + protein N-phospho-L-histidine.</text>
        <dbReference type="EC" id="2.7.13.3"/>
    </reaction>
</comment>
<feature type="transmembrane region" description="Helical" evidence="12">
    <location>
        <begin position="168"/>
        <end position="188"/>
    </location>
</feature>
<evidence type="ECO:0000256" key="5">
    <source>
        <dbReference type="ARBA" id="ARBA00022679"/>
    </source>
</evidence>
<evidence type="ECO:0000256" key="2">
    <source>
        <dbReference type="ARBA" id="ARBA00004236"/>
    </source>
</evidence>
<dbReference type="InterPro" id="IPR003660">
    <property type="entry name" value="HAMP_dom"/>
</dbReference>
<proteinExistence type="predicted"/>
<keyword evidence="5" id="KW-0808">Transferase</keyword>
<dbReference type="KEGG" id="psai:C3B54_11424"/>
<dbReference type="Pfam" id="PF00672">
    <property type="entry name" value="HAMP"/>
    <property type="match status" value="1"/>
</dbReference>
<evidence type="ECO:0000256" key="10">
    <source>
        <dbReference type="ARBA" id="ARBA00023136"/>
    </source>
</evidence>
<feature type="domain" description="HAMP" evidence="14">
    <location>
        <begin position="190"/>
        <end position="243"/>
    </location>
</feature>
<dbReference type="InterPro" id="IPR036097">
    <property type="entry name" value="HisK_dim/P_sf"/>
</dbReference>
<dbReference type="SUPFAM" id="SSF55874">
    <property type="entry name" value="ATPase domain of HSP90 chaperone/DNA topoisomerase II/histidine kinase"/>
    <property type="match status" value="1"/>
</dbReference>
<evidence type="ECO:0000256" key="12">
    <source>
        <dbReference type="SAM" id="Phobius"/>
    </source>
</evidence>
<dbReference type="OrthoDB" id="9786919at2"/>
<keyword evidence="10 12" id="KW-0472">Membrane</keyword>
<evidence type="ECO:0000256" key="1">
    <source>
        <dbReference type="ARBA" id="ARBA00000085"/>
    </source>
</evidence>
<dbReference type="Pfam" id="PF02518">
    <property type="entry name" value="HATPase_c"/>
    <property type="match status" value="1"/>
</dbReference>
<dbReference type="PRINTS" id="PR00344">
    <property type="entry name" value="BCTRLSENSOR"/>
</dbReference>
<feature type="region of interest" description="Disordered" evidence="11">
    <location>
        <begin position="441"/>
        <end position="461"/>
    </location>
</feature>
<dbReference type="Gene3D" id="6.10.340.10">
    <property type="match status" value="1"/>
</dbReference>
<dbReference type="InterPro" id="IPR005467">
    <property type="entry name" value="His_kinase_dom"/>
</dbReference>
<comment type="subcellular location">
    <subcellularLocation>
        <location evidence="2">Cell membrane</location>
    </subcellularLocation>
</comment>
<dbReference type="SMART" id="SM00387">
    <property type="entry name" value="HATPase_c"/>
    <property type="match status" value="1"/>
</dbReference>
<keyword evidence="9" id="KW-0902">Two-component regulatory system</keyword>
<accession>A0A2L2BP26</accession>
<dbReference type="Pfam" id="PF00512">
    <property type="entry name" value="HisKA"/>
    <property type="match status" value="1"/>
</dbReference>
<dbReference type="SMART" id="SM00388">
    <property type="entry name" value="HisKA"/>
    <property type="match status" value="1"/>
</dbReference>
<dbReference type="InterPro" id="IPR004358">
    <property type="entry name" value="Sig_transdc_His_kin-like_C"/>
</dbReference>
<evidence type="ECO:0000313" key="16">
    <source>
        <dbReference type="Proteomes" id="UP000243077"/>
    </source>
</evidence>
<dbReference type="Gene3D" id="3.30.450.20">
    <property type="entry name" value="PAS domain"/>
    <property type="match status" value="1"/>
</dbReference>
<dbReference type="InterPro" id="IPR003661">
    <property type="entry name" value="HisK_dim/P_dom"/>
</dbReference>
<evidence type="ECO:0000259" key="14">
    <source>
        <dbReference type="PROSITE" id="PS50885"/>
    </source>
</evidence>
<gene>
    <name evidence="15" type="ORF">C3B54_11424</name>
</gene>
<dbReference type="SMART" id="SM00304">
    <property type="entry name" value="HAMP"/>
    <property type="match status" value="1"/>
</dbReference>
<evidence type="ECO:0000256" key="11">
    <source>
        <dbReference type="SAM" id="MobiDB-lite"/>
    </source>
</evidence>
<dbReference type="Proteomes" id="UP000243077">
    <property type="component" value="Chromosome"/>
</dbReference>
<dbReference type="PROSITE" id="PS50109">
    <property type="entry name" value="HIS_KIN"/>
    <property type="match status" value="1"/>
</dbReference>
<evidence type="ECO:0000256" key="8">
    <source>
        <dbReference type="ARBA" id="ARBA00022989"/>
    </source>
</evidence>
<evidence type="ECO:0000313" key="15">
    <source>
        <dbReference type="EMBL" id="AVG23419.1"/>
    </source>
</evidence>
<dbReference type="Gene3D" id="1.10.287.130">
    <property type="match status" value="1"/>
</dbReference>
<dbReference type="InterPro" id="IPR050428">
    <property type="entry name" value="TCS_sensor_his_kinase"/>
</dbReference>
<name>A0A2L2BP26_9MICO</name>
<organism evidence="15 16">
    <name type="scientific">Pontimonas salivibrio</name>
    <dbReference type="NCBI Taxonomy" id="1159327"/>
    <lineage>
        <taxon>Bacteria</taxon>
        <taxon>Bacillati</taxon>
        <taxon>Actinomycetota</taxon>
        <taxon>Actinomycetes</taxon>
        <taxon>Micrococcales</taxon>
        <taxon>Microbacteriaceae</taxon>
        <taxon>Pontimonas</taxon>
    </lineage>
</organism>
<dbReference type="PANTHER" id="PTHR45436:SF5">
    <property type="entry name" value="SENSOR HISTIDINE KINASE TRCS"/>
    <property type="match status" value="1"/>
</dbReference>
<keyword evidence="8 12" id="KW-1133">Transmembrane helix</keyword>
<dbReference type="PROSITE" id="PS50885">
    <property type="entry name" value="HAMP"/>
    <property type="match status" value="1"/>
</dbReference>
<evidence type="ECO:0000256" key="4">
    <source>
        <dbReference type="ARBA" id="ARBA00022553"/>
    </source>
</evidence>
<evidence type="ECO:0000256" key="9">
    <source>
        <dbReference type="ARBA" id="ARBA00023012"/>
    </source>
</evidence>
<dbReference type="RefSeq" id="WP_104913035.1">
    <property type="nucleotide sequence ID" value="NZ_CP026923.1"/>
</dbReference>
<dbReference type="Gene3D" id="3.30.565.10">
    <property type="entry name" value="Histidine kinase-like ATPase, C-terminal domain"/>
    <property type="match status" value="1"/>
</dbReference>
<keyword evidence="16" id="KW-1185">Reference proteome</keyword>
<keyword evidence="4" id="KW-0597">Phosphoprotein</keyword>
<dbReference type="CDD" id="cd00075">
    <property type="entry name" value="HATPase"/>
    <property type="match status" value="1"/>
</dbReference>
<dbReference type="GO" id="GO:0000155">
    <property type="term" value="F:phosphorelay sensor kinase activity"/>
    <property type="evidence" value="ECO:0007669"/>
    <property type="project" value="InterPro"/>
</dbReference>
<dbReference type="EMBL" id="CP026923">
    <property type="protein sequence ID" value="AVG23419.1"/>
    <property type="molecule type" value="Genomic_DNA"/>
</dbReference>
<evidence type="ECO:0000256" key="3">
    <source>
        <dbReference type="ARBA" id="ARBA00012438"/>
    </source>
</evidence>
<dbReference type="GO" id="GO:0005886">
    <property type="term" value="C:plasma membrane"/>
    <property type="evidence" value="ECO:0007669"/>
    <property type="project" value="UniProtKB-SubCell"/>
</dbReference>
<dbReference type="AlphaFoldDB" id="A0A2L2BP26"/>